<evidence type="ECO:0000313" key="3">
    <source>
        <dbReference type="Proteomes" id="UP001198190"/>
    </source>
</evidence>
<dbReference type="EMBL" id="JAJCGD010000027">
    <property type="protein sequence ID" value="MCB6828884.1"/>
    <property type="molecule type" value="Genomic_DNA"/>
</dbReference>
<dbReference type="Gene3D" id="3.90.550.10">
    <property type="entry name" value="Spore Coat Polysaccharide Biosynthesis Protein SpsA, Chain A"/>
    <property type="match status" value="1"/>
</dbReference>
<comment type="caution">
    <text evidence="2">The sequence shown here is derived from an EMBL/GenBank/DDBJ whole genome shotgun (WGS) entry which is preliminary data.</text>
</comment>
<keyword evidence="2" id="KW-0328">Glycosyltransferase</keyword>
<protein>
    <submittedName>
        <fullName evidence="2">Glycosyltransferase</fullName>
        <ecNumber evidence="2">2.4.-.-</ecNumber>
    </submittedName>
</protein>
<keyword evidence="2" id="KW-0808">Transferase</keyword>
<feature type="domain" description="Glycosyltransferase 2-like" evidence="1">
    <location>
        <begin position="18"/>
        <end position="112"/>
    </location>
</feature>
<organism evidence="2 3">
    <name type="scientific">Megamonas funiformis</name>
    <dbReference type="NCBI Taxonomy" id="437897"/>
    <lineage>
        <taxon>Bacteria</taxon>
        <taxon>Bacillati</taxon>
        <taxon>Bacillota</taxon>
        <taxon>Negativicutes</taxon>
        <taxon>Selenomonadales</taxon>
        <taxon>Selenomonadaceae</taxon>
        <taxon>Megamonas</taxon>
    </lineage>
</organism>
<dbReference type="RefSeq" id="WP_227153153.1">
    <property type="nucleotide sequence ID" value="NZ_JAJCGD010000027.1"/>
</dbReference>
<dbReference type="Pfam" id="PF00535">
    <property type="entry name" value="Glycos_transf_2"/>
    <property type="match status" value="1"/>
</dbReference>
<accession>A0AAW4U8G5</accession>
<gene>
    <name evidence="2" type="ORF">LIY65_09280</name>
</gene>
<proteinExistence type="predicted"/>
<dbReference type="EC" id="2.4.-.-" evidence="2"/>
<dbReference type="AlphaFoldDB" id="A0AAW4U8G5"/>
<dbReference type="InterPro" id="IPR029044">
    <property type="entry name" value="Nucleotide-diphossugar_trans"/>
</dbReference>
<dbReference type="Proteomes" id="UP001198190">
    <property type="component" value="Unassembled WGS sequence"/>
</dbReference>
<dbReference type="SUPFAM" id="SSF53448">
    <property type="entry name" value="Nucleotide-diphospho-sugar transferases"/>
    <property type="match status" value="1"/>
</dbReference>
<name>A0AAW4U8G5_9FIRM</name>
<evidence type="ECO:0000313" key="2">
    <source>
        <dbReference type="EMBL" id="MCB6828884.1"/>
    </source>
</evidence>
<dbReference type="InterPro" id="IPR001173">
    <property type="entry name" value="Glyco_trans_2-like"/>
</dbReference>
<evidence type="ECO:0000259" key="1">
    <source>
        <dbReference type="Pfam" id="PF00535"/>
    </source>
</evidence>
<dbReference type="GO" id="GO:0016757">
    <property type="term" value="F:glycosyltransferase activity"/>
    <property type="evidence" value="ECO:0007669"/>
    <property type="project" value="UniProtKB-KW"/>
</dbReference>
<reference evidence="2" key="1">
    <citation type="submission" date="2021-10" db="EMBL/GenBank/DDBJ databases">
        <title>Collection of gut derived symbiotic bacterial strains cultured from healthy donors.</title>
        <authorList>
            <person name="Lin H."/>
            <person name="Littmann E."/>
            <person name="Claire K."/>
            <person name="Pamer E."/>
        </authorList>
    </citation>
    <scope>NUCLEOTIDE SEQUENCE</scope>
    <source>
        <strain evidence="2">MSK.7.16</strain>
    </source>
</reference>
<sequence length="277" mass="33205">MSILAGMVILYNPDEKFINNILSYIDYVERLYVIDNSENVNINIIDKLKTIDKIDYIYNGGNLGISISLNKVLNLAKNNYKYLLTMDQDSYFKKIYIEKYIKQIKFLESNNIISLSLNLKITNVRENNNITWKYVKYCMTSGNIININKFLEIGGFDEDLFIDEVDHEICYRLNNFGYKILMFKTGIYMEHSLGQRKKFLGFYYREHNYQRVYYIIRNKLKIADEYNVVRVRYYLSIVKKILKILFLESDKIRKMKSVKIAIYDYKHKIFGKKVFKY</sequence>